<accession>A0A8J2RHE1</accession>
<evidence type="ECO:0000256" key="1">
    <source>
        <dbReference type="ARBA" id="ARBA00000707"/>
    </source>
</evidence>
<evidence type="ECO:0000256" key="9">
    <source>
        <dbReference type="RuleBase" id="RU367104"/>
    </source>
</evidence>
<feature type="domain" description="OTU" evidence="10">
    <location>
        <begin position="109"/>
        <end position="233"/>
    </location>
</feature>
<comment type="subcellular location">
    <subcellularLocation>
        <location evidence="9">Cytoplasm</location>
    </subcellularLocation>
</comment>
<evidence type="ECO:0000256" key="7">
    <source>
        <dbReference type="ARBA" id="ARBA00022807"/>
    </source>
</evidence>
<evidence type="ECO:0000256" key="8">
    <source>
        <dbReference type="ARBA" id="ARBA00022833"/>
    </source>
</evidence>
<comment type="function">
    <text evidence="9">Hydrolase that can remove conjugated ubiquitin from proteins and may therefore play an important regulatory role at the level of protein turnover by preventing degradation.</text>
</comment>
<dbReference type="GO" id="GO:0016579">
    <property type="term" value="P:protein deubiquitination"/>
    <property type="evidence" value="ECO:0007669"/>
    <property type="project" value="TreeGrafter"/>
</dbReference>
<evidence type="ECO:0000256" key="5">
    <source>
        <dbReference type="ARBA" id="ARBA00022786"/>
    </source>
</evidence>
<reference evidence="11" key="1">
    <citation type="submission" date="2021-11" db="EMBL/GenBank/DDBJ databases">
        <authorList>
            <person name="Schell T."/>
        </authorList>
    </citation>
    <scope>NUCLEOTIDE SEQUENCE</scope>
    <source>
        <strain evidence="11">M5</strain>
    </source>
</reference>
<dbReference type="GO" id="GO:0005634">
    <property type="term" value="C:nucleus"/>
    <property type="evidence" value="ECO:0007669"/>
    <property type="project" value="TreeGrafter"/>
</dbReference>
<protein>
    <recommendedName>
        <fullName evidence="9">Ubiquitin thioesterase OTU</fullName>
        <ecNumber evidence="9">3.4.19.12</ecNumber>
    </recommendedName>
</protein>
<dbReference type="AlphaFoldDB" id="A0A8J2RHE1"/>
<evidence type="ECO:0000256" key="2">
    <source>
        <dbReference type="ARBA" id="ARBA00022670"/>
    </source>
</evidence>
<evidence type="ECO:0000259" key="10">
    <source>
        <dbReference type="PROSITE" id="PS50802"/>
    </source>
</evidence>
<organism evidence="11 12">
    <name type="scientific">Daphnia galeata</name>
    <dbReference type="NCBI Taxonomy" id="27404"/>
    <lineage>
        <taxon>Eukaryota</taxon>
        <taxon>Metazoa</taxon>
        <taxon>Ecdysozoa</taxon>
        <taxon>Arthropoda</taxon>
        <taxon>Crustacea</taxon>
        <taxon>Branchiopoda</taxon>
        <taxon>Diplostraca</taxon>
        <taxon>Cladocera</taxon>
        <taxon>Anomopoda</taxon>
        <taxon>Daphniidae</taxon>
        <taxon>Daphnia</taxon>
    </lineage>
</organism>
<dbReference type="GO" id="GO:0005829">
    <property type="term" value="C:cytosol"/>
    <property type="evidence" value="ECO:0007669"/>
    <property type="project" value="TreeGrafter"/>
</dbReference>
<keyword evidence="9" id="KW-0963">Cytoplasm</keyword>
<dbReference type="SUPFAM" id="SSF54236">
    <property type="entry name" value="Ubiquitin-like"/>
    <property type="match status" value="1"/>
</dbReference>
<dbReference type="Gene3D" id="3.90.70.80">
    <property type="match status" value="1"/>
</dbReference>
<keyword evidence="12" id="KW-1185">Reference proteome</keyword>
<keyword evidence="4" id="KW-0863">Zinc-finger</keyword>
<dbReference type="EC" id="3.4.19.12" evidence="9"/>
<dbReference type="PROSITE" id="PS50802">
    <property type="entry name" value="OTU"/>
    <property type="match status" value="1"/>
</dbReference>
<dbReference type="InterPro" id="IPR048857">
    <property type="entry name" value="OTU1_Ubl"/>
</dbReference>
<dbReference type="Pfam" id="PF02338">
    <property type="entry name" value="OTU"/>
    <property type="match status" value="1"/>
</dbReference>
<dbReference type="InterPro" id="IPR057766">
    <property type="entry name" value="Znf-C2H2_OTU1-like_C"/>
</dbReference>
<dbReference type="InterPro" id="IPR003323">
    <property type="entry name" value="OTU_dom"/>
</dbReference>
<dbReference type="GO" id="GO:0030968">
    <property type="term" value="P:endoplasmic reticulum unfolded protein response"/>
    <property type="evidence" value="ECO:0007669"/>
    <property type="project" value="TreeGrafter"/>
</dbReference>
<evidence type="ECO:0000256" key="6">
    <source>
        <dbReference type="ARBA" id="ARBA00022801"/>
    </source>
</evidence>
<dbReference type="GO" id="GO:0004843">
    <property type="term" value="F:cysteine-type deubiquitinase activity"/>
    <property type="evidence" value="ECO:0007669"/>
    <property type="project" value="UniProtKB-UniRule"/>
</dbReference>
<keyword evidence="7 9" id="KW-0788">Thiol protease</keyword>
<evidence type="ECO:0000313" key="11">
    <source>
        <dbReference type="EMBL" id="CAH0099488.1"/>
    </source>
</evidence>
<name>A0A8J2RHE1_9CRUS</name>
<dbReference type="FunFam" id="3.10.20.90:FF:000096">
    <property type="entry name" value="Ubiquitin thioesterase OTU1"/>
    <property type="match status" value="1"/>
</dbReference>
<dbReference type="Proteomes" id="UP000789390">
    <property type="component" value="Unassembled WGS sequence"/>
</dbReference>
<dbReference type="GO" id="GO:0036503">
    <property type="term" value="P:ERAD pathway"/>
    <property type="evidence" value="ECO:0007669"/>
    <property type="project" value="TreeGrafter"/>
</dbReference>
<dbReference type="Pfam" id="PF21403">
    <property type="entry name" value="OTU1_UBXL"/>
    <property type="match status" value="1"/>
</dbReference>
<keyword evidence="2" id="KW-0645">Protease</keyword>
<dbReference type="Pfam" id="PF24560">
    <property type="entry name" value="zf-C2H2_OTU1_C"/>
    <property type="match status" value="1"/>
</dbReference>
<dbReference type="InterPro" id="IPR029071">
    <property type="entry name" value="Ubiquitin-like_domsf"/>
</dbReference>
<keyword evidence="3" id="KW-0479">Metal-binding</keyword>
<dbReference type="CDD" id="cd22745">
    <property type="entry name" value="OTU_OTU1"/>
    <property type="match status" value="1"/>
</dbReference>
<evidence type="ECO:0000256" key="4">
    <source>
        <dbReference type="ARBA" id="ARBA00022771"/>
    </source>
</evidence>
<gene>
    <name evidence="11" type="ORF">DGAL_LOCUS1627</name>
</gene>
<dbReference type="EMBL" id="CAKKLH010000019">
    <property type="protein sequence ID" value="CAH0099488.1"/>
    <property type="molecule type" value="Genomic_DNA"/>
</dbReference>
<comment type="catalytic activity">
    <reaction evidence="1 9">
        <text>Thiol-dependent hydrolysis of ester, thioester, amide, peptide and isopeptide bonds formed by the C-terminal Gly of ubiquitin (a 76-residue protein attached to proteins as an intracellular targeting signal).</text>
        <dbReference type="EC" id="3.4.19.12"/>
    </reaction>
</comment>
<dbReference type="Gene3D" id="3.10.20.90">
    <property type="entry name" value="Phosphatidylinositol 3-kinase Catalytic Subunit, Chain A, domain 1"/>
    <property type="match status" value="1"/>
</dbReference>
<dbReference type="PANTHER" id="PTHR13312:SF0">
    <property type="entry name" value="UBIQUITIN THIOESTERASE OTU1"/>
    <property type="match status" value="1"/>
</dbReference>
<dbReference type="GO" id="GO:0008270">
    <property type="term" value="F:zinc ion binding"/>
    <property type="evidence" value="ECO:0007669"/>
    <property type="project" value="UniProtKB-KW"/>
</dbReference>
<keyword evidence="5 9" id="KW-0833">Ubl conjugation pathway</keyword>
<evidence type="ECO:0000256" key="3">
    <source>
        <dbReference type="ARBA" id="ARBA00022723"/>
    </source>
</evidence>
<comment type="caution">
    <text evidence="11">The sequence shown here is derived from an EMBL/GenBank/DDBJ whole genome shotgun (WGS) entry which is preliminary data.</text>
</comment>
<dbReference type="SUPFAM" id="SSF54001">
    <property type="entry name" value="Cysteine proteinases"/>
    <property type="match status" value="1"/>
</dbReference>
<dbReference type="OrthoDB" id="65596at2759"/>
<keyword evidence="6 9" id="KW-0378">Hydrolase</keyword>
<proteinExistence type="predicted"/>
<keyword evidence="8" id="KW-0862">Zinc</keyword>
<dbReference type="PANTHER" id="PTHR13312">
    <property type="entry name" value="HIV-INDUCED PROTEIN-7-LIKE PROTEASE"/>
    <property type="match status" value="1"/>
</dbReference>
<evidence type="ECO:0000313" key="12">
    <source>
        <dbReference type="Proteomes" id="UP000789390"/>
    </source>
</evidence>
<dbReference type="InterPro" id="IPR038765">
    <property type="entry name" value="Papain-like_cys_pep_sf"/>
</dbReference>
<dbReference type="CDD" id="cd17059">
    <property type="entry name" value="Ubl_OTU1"/>
    <property type="match status" value="1"/>
</dbReference>
<sequence>MASTMQLRVKHKGGQSVISTLSLTSRLEQLLDELSKSTKIPVHLVKILRGFPPIAVDISDKSVSLSECGLQERDTILVEELPETQSVQQLPLPIEANAELGINAPTGILLRKVVPADNSCLFTSIGFCLSGKPDPQSSSFMRELVASTVITQTETYNEALLGKPNKEYQKWILQDDSWGGAIELAILSSYFGLEIDVVNTQHSLINKFGEDQNYGQRILLIYDGIHYDPLYLEPFDASGSSNKTLFQTSDTAVLQQAEELAAEARASHQFTDVNRFTLKCMVCHCHLTGQVQAQQHAKETGHTNFGEVTASS</sequence>